<feature type="compositionally biased region" description="Basic and acidic residues" evidence="1">
    <location>
        <begin position="1"/>
        <end position="32"/>
    </location>
</feature>
<protein>
    <submittedName>
        <fullName evidence="2">Uncharacterized protein</fullName>
    </submittedName>
</protein>
<dbReference type="AlphaFoldDB" id="A0A8S4I1D6"/>
<evidence type="ECO:0000313" key="3">
    <source>
        <dbReference type="Proteomes" id="UP000838878"/>
    </source>
</evidence>
<proteinExistence type="predicted"/>
<feature type="region of interest" description="Disordered" evidence="1">
    <location>
        <begin position="1"/>
        <end position="33"/>
    </location>
</feature>
<reference evidence="2" key="1">
    <citation type="submission" date="2021-12" db="EMBL/GenBank/DDBJ databases">
        <authorList>
            <person name="Martin H S."/>
        </authorList>
    </citation>
    <scope>NUCLEOTIDE SEQUENCE</scope>
</reference>
<organism evidence="2 3">
    <name type="scientific">Brenthis ino</name>
    <name type="common">lesser marbled fritillary</name>
    <dbReference type="NCBI Taxonomy" id="405034"/>
    <lineage>
        <taxon>Eukaryota</taxon>
        <taxon>Metazoa</taxon>
        <taxon>Ecdysozoa</taxon>
        <taxon>Arthropoda</taxon>
        <taxon>Hexapoda</taxon>
        <taxon>Insecta</taxon>
        <taxon>Pterygota</taxon>
        <taxon>Neoptera</taxon>
        <taxon>Endopterygota</taxon>
        <taxon>Lepidoptera</taxon>
        <taxon>Glossata</taxon>
        <taxon>Ditrysia</taxon>
        <taxon>Papilionoidea</taxon>
        <taxon>Nymphalidae</taxon>
        <taxon>Heliconiinae</taxon>
        <taxon>Argynnini</taxon>
        <taxon>Brenthis</taxon>
    </lineage>
</organism>
<gene>
    <name evidence="2" type="ORF">BINO364_LOCUS54</name>
</gene>
<name>A0A8S4I1D6_9NEOP</name>
<evidence type="ECO:0000256" key="1">
    <source>
        <dbReference type="SAM" id="MobiDB-lite"/>
    </source>
</evidence>
<dbReference type="Proteomes" id="UP000838878">
    <property type="component" value="Chromosome 1"/>
</dbReference>
<evidence type="ECO:0000313" key="2">
    <source>
        <dbReference type="EMBL" id="CAH0712824.1"/>
    </source>
</evidence>
<feature type="non-terminal residue" evidence="2">
    <location>
        <position position="204"/>
    </location>
</feature>
<keyword evidence="3" id="KW-1185">Reference proteome</keyword>
<dbReference type="EMBL" id="OV170221">
    <property type="protein sequence ID" value="CAH0712824.1"/>
    <property type="molecule type" value="Genomic_DNA"/>
</dbReference>
<sequence>MDQDRDHVERTSWTQKQRETKGKVEGRDRDRCNTQLVQPRKESRQVAISVGGLHPEREHVKPSVLRRHSHRSCRAVVPPEYESDRNRECTLCLRVHALHYNISCSWLVSMRLAAVAGIEIRRNTYRWLYMLCLSRVVKQFPLPKSGLLLRISGQKSSRTILGSTRNSNPGPPDLQPYMLTTRPPMQSNSLCPMHGGNYEIFACV</sequence>
<accession>A0A8S4I1D6</accession>